<dbReference type="OrthoDB" id="385784at2759"/>
<dbReference type="AlphaFoldDB" id="A0A1J1H0V7"/>
<dbReference type="VEuPathDB" id="PlasmoDB:PGAL8A_00449000"/>
<dbReference type="RefSeq" id="XP_028529712.1">
    <property type="nucleotide sequence ID" value="XM_028673239.1"/>
</dbReference>
<comment type="caution">
    <text evidence="1">The sequence shown here is derived from an EMBL/GenBank/DDBJ whole genome shotgun (WGS) entry which is preliminary data.</text>
</comment>
<dbReference type="InterPro" id="IPR036469">
    <property type="entry name" value="Pfg27_sf"/>
</dbReference>
<organism evidence="1 2">
    <name type="scientific">Plasmodium gallinaceum</name>
    <dbReference type="NCBI Taxonomy" id="5849"/>
    <lineage>
        <taxon>Eukaryota</taxon>
        <taxon>Sar</taxon>
        <taxon>Alveolata</taxon>
        <taxon>Apicomplexa</taxon>
        <taxon>Aconoidasida</taxon>
        <taxon>Haemosporida</taxon>
        <taxon>Plasmodiidae</taxon>
        <taxon>Plasmodium</taxon>
        <taxon>Plasmodium (Haemamoeba)</taxon>
    </lineage>
</organism>
<dbReference type="Proteomes" id="UP000220797">
    <property type="component" value="Unassembled WGS sequence"/>
</dbReference>
<keyword evidence="2" id="KW-1185">Reference proteome</keyword>
<dbReference type="Gene3D" id="1.10.3030.10">
    <property type="entry name" value="Gametocyte protein Pfg27"/>
    <property type="match status" value="1"/>
</dbReference>
<dbReference type="EMBL" id="CVMV01000070">
    <property type="protein sequence ID" value="CRG96909.1"/>
    <property type="molecule type" value="Genomic_DNA"/>
</dbReference>
<dbReference type="GeneID" id="39733023"/>
<gene>
    <name evidence="1" type="ORF">PGAL8A_00449000</name>
</gene>
<accession>A0A1J1H0V7</accession>
<proteinExistence type="predicted"/>
<sequence>MKSSKLFCFFNLLFFIILSVIHLFNVNLFSNVICHSLEKNYQYFWKKMERNLAEGESSSQITGKKSDDFQPGILYEQIIIICDCLFDGHKDTLFNIRSLPDDNPEPLCFKDGLFIGDKLYHRLQWSQLNPSYKLIRNEIKRVKECNALIISMGNIRDVIEYVLDIFKLENDLTKVLLHSMIGKSQEDITRIIRDESSIISKILEELQLRNLQLPESQVRRSMFRISRRAHDIANELGILYGHIPEPIDCYLEEYSD</sequence>
<reference evidence="1" key="1">
    <citation type="submission" date="2015-04" db="EMBL/GenBank/DDBJ databases">
        <authorList>
            <consortium name="Pathogen Informatics"/>
        </authorList>
    </citation>
    <scope>NUCLEOTIDE SEQUENCE [LARGE SCALE GENOMIC DNA]</scope>
    <source>
        <strain evidence="1">8A</strain>
    </source>
</reference>
<protein>
    <submittedName>
        <fullName evidence="1">Uncharacterized protein</fullName>
    </submittedName>
</protein>
<evidence type="ECO:0000313" key="2">
    <source>
        <dbReference type="Proteomes" id="UP000220797"/>
    </source>
</evidence>
<evidence type="ECO:0000313" key="1">
    <source>
        <dbReference type="EMBL" id="CRG96909.1"/>
    </source>
</evidence>
<name>A0A1J1H0V7_PLAGA</name>